<evidence type="ECO:0008006" key="3">
    <source>
        <dbReference type="Google" id="ProtNLM"/>
    </source>
</evidence>
<dbReference type="AlphaFoldDB" id="F6ELX9"/>
<dbReference type="HOGENOM" id="CLU_159310_0_0_11"/>
<sequence>MGCAVSTETEPGTEAFDPHSRYALSASVSVRPEPFGALIYDFHTRRLAFLKSPQLVTVVRTLHNHRSVHGALAAAGVREADHPHYLHALAGLAATGTITNEGHAR</sequence>
<gene>
    <name evidence="1" type="ordered locus">AS9A_4327</name>
</gene>
<dbReference type="STRING" id="443218.AS9A_4327"/>
<reference evidence="1 2" key="1">
    <citation type="journal article" date="2011" name="J. Bacteriol.">
        <title>Complete genome sequence of Amycolicicoccus subflavus DQS3-9A1T, an actinomycete isolated from crude oil-polluted soil.</title>
        <authorList>
            <person name="Cai M."/>
            <person name="Chen W.M."/>
            <person name="Nie Y."/>
            <person name="Chi C.Q."/>
            <person name="Wang Y.N."/>
            <person name="Tang Y.Q."/>
            <person name="Li G.Y."/>
            <person name="Wu X.L."/>
        </authorList>
    </citation>
    <scope>NUCLEOTIDE SEQUENCE [LARGE SCALE GENOMIC DNA]</scope>
    <source>
        <strain evidence="2">DSM 45089 / DQS3-9A1</strain>
    </source>
</reference>
<name>F6ELX9_HOYSD</name>
<dbReference type="InterPro" id="IPR023850">
    <property type="entry name" value="MftB"/>
</dbReference>
<evidence type="ECO:0000313" key="2">
    <source>
        <dbReference type="Proteomes" id="UP000009235"/>
    </source>
</evidence>
<evidence type="ECO:0000313" key="1">
    <source>
        <dbReference type="EMBL" id="AEF42760.1"/>
    </source>
</evidence>
<dbReference type="Pfam" id="PF26520">
    <property type="entry name" value="MftB_chaperone"/>
    <property type="match status" value="1"/>
</dbReference>
<dbReference type="eggNOG" id="COG0535">
    <property type="taxonomic scope" value="Bacteria"/>
</dbReference>
<dbReference type="OrthoDB" id="3784885at2"/>
<dbReference type="EMBL" id="CP002786">
    <property type="protein sequence ID" value="AEF42760.1"/>
    <property type="molecule type" value="Genomic_DNA"/>
</dbReference>
<dbReference type="Proteomes" id="UP000009235">
    <property type="component" value="Chromosome"/>
</dbReference>
<dbReference type="NCBIfam" id="TIGR03967">
    <property type="entry name" value="mycofact_MftB"/>
    <property type="match status" value="1"/>
</dbReference>
<organism evidence="1 2">
    <name type="scientific">Hoyosella subflava (strain DSM 45089 / JCM 17490 / NBRC 109087 / DQS3-9A1)</name>
    <name type="common">Amycolicicoccus subflavus</name>
    <dbReference type="NCBI Taxonomy" id="443218"/>
    <lineage>
        <taxon>Bacteria</taxon>
        <taxon>Bacillati</taxon>
        <taxon>Actinomycetota</taxon>
        <taxon>Actinomycetes</taxon>
        <taxon>Mycobacteriales</taxon>
        <taxon>Hoyosellaceae</taxon>
        <taxon>Hoyosella</taxon>
    </lineage>
</organism>
<protein>
    <recommendedName>
        <fullName evidence="3">Mycofactocin system RPExFGAL protein</fullName>
    </recommendedName>
</protein>
<dbReference type="KEGG" id="asd:AS9A_4327"/>
<proteinExistence type="predicted"/>
<keyword evidence="2" id="KW-1185">Reference proteome</keyword>
<accession>F6ELX9</accession>